<dbReference type="Proteomes" id="UP000000822">
    <property type="component" value="Chromosome"/>
</dbReference>
<proteinExistence type="predicted"/>
<keyword evidence="3" id="KW-1185">Reference proteome</keyword>
<dbReference type="HOGENOM" id="CLU_073334_0_0_9"/>
<organism evidence="2 3">
    <name type="scientific">Oceanobacillus iheyensis (strain DSM 14371 / CIP 107618 / JCM 11309 / KCTC 3954 / HTE831)</name>
    <dbReference type="NCBI Taxonomy" id="221109"/>
    <lineage>
        <taxon>Bacteria</taxon>
        <taxon>Bacillati</taxon>
        <taxon>Bacillota</taxon>
        <taxon>Bacilli</taxon>
        <taxon>Bacillales</taxon>
        <taxon>Bacillaceae</taxon>
        <taxon>Oceanobacillus</taxon>
    </lineage>
</organism>
<dbReference type="PROSITE" id="PS50965">
    <property type="entry name" value="NERD"/>
    <property type="match status" value="1"/>
</dbReference>
<dbReference type="OrthoDB" id="2164794at2"/>
<accession>Q8ELC6</accession>
<gene>
    <name evidence="2" type="ordered locus">OB3303</name>
</gene>
<evidence type="ECO:0000259" key="1">
    <source>
        <dbReference type="PROSITE" id="PS50965"/>
    </source>
</evidence>
<evidence type="ECO:0000313" key="2">
    <source>
        <dbReference type="EMBL" id="BAC15259.1"/>
    </source>
</evidence>
<feature type="domain" description="NERD" evidence="1">
    <location>
        <begin position="37"/>
        <end position="147"/>
    </location>
</feature>
<evidence type="ECO:0000313" key="3">
    <source>
        <dbReference type="Proteomes" id="UP000000822"/>
    </source>
</evidence>
<reference evidence="2 3" key="2">
    <citation type="journal article" date="2002" name="Nucleic Acids Res.">
        <title>Genome sequence of Oceanobacillus iheyensis isolated from the Iheya Ridge and its unexpected adaptive capabilities to extreme environments.</title>
        <authorList>
            <person name="Takami H."/>
            <person name="Takaki Y."/>
            <person name="Uchiyama I."/>
        </authorList>
    </citation>
    <scope>NUCLEOTIDE SEQUENCE [LARGE SCALE GENOMIC DNA]</scope>
    <source>
        <strain evidence="3">DSM 14371 / CIP 107618 / JCM 11309 / KCTC 3954 / HTE831</strain>
    </source>
</reference>
<sequence>MIYKHRQQPSELPLLRCLHTRMNLSAEDKKYYFNLEKGFEGELRFDLFAKELTCECLILHDLLLTSNNTTFQIDSLMITAETIFIYEVKNFSGDYYYESEKFFNMRGTEILNPLHQVSRTASLLRSLLFKQGFNLPVDCKVIFINEHFTLYQAPVNDTLIHPTQLKTYFHKLNTLPFLLTKRHHLLAEKLLELQLDASPVKPKLPSYQYDQLEKGISCAKCHSFSVFVDGRKCVCNNCTHEEIVESAVVRAAKEFKLLFPKEKMSTGIVHDWCSIVRSKKRIKYILDKNFNAAGKNRWLYYE</sequence>
<name>Q8ELC6_OCEIH</name>
<dbReference type="AlphaFoldDB" id="Q8ELC6"/>
<dbReference type="EMBL" id="BA000028">
    <property type="protein sequence ID" value="BAC15259.1"/>
    <property type="molecule type" value="Genomic_DNA"/>
</dbReference>
<dbReference type="STRING" id="221109.gene:10735555"/>
<reference evidence="2 3" key="1">
    <citation type="journal article" date="2001" name="FEMS Microbiol. Lett.">
        <title>Oceanobacillus iheyensis gen. nov., sp. nov., a deep-sea extremely halotolerant and alkaliphilic species isolated from a depth of 1050 m on the Iheya Ridge.</title>
        <authorList>
            <person name="Lu J."/>
            <person name="Nogi Y."/>
            <person name="Takami H."/>
        </authorList>
    </citation>
    <scope>NUCLEOTIDE SEQUENCE [LARGE SCALE GENOMIC DNA]</scope>
    <source>
        <strain evidence="3">DSM 14371 / CIP 107618 / JCM 11309 / KCTC 3954 / HTE831</strain>
    </source>
</reference>
<protein>
    <recommendedName>
        <fullName evidence="1">NERD domain-containing protein</fullName>
    </recommendedName>
</protein>
<dbReference type="KEGG" id="oih:OB3303"/>
<dbReference type="InterPro" id="IPR011528">
    <property type="entry name" value="NERD"/>
</dbReference>
<dbReference type="Pfam" id="PF08378">
    <property type="entry name" value="NERD"/>
    <property type="match status" value="1"/>
</dbReference>
<dbReference type="eggNOG" id="ENOG502Z8AV">
    <property type="taxonomic scope" value="Bacteria"/>
</dbReference>